<reference evidence="2" key="1">
    <citation type="submission" date="2024-03" db="EMBL/GenBank/DDBJ databases">
        <title>WGS assembly of Saponaria officinalis var. Norfolk2.</title>
        <authorList>
            <person name="Jenkins J."/>
            <person name="Shu S."/>
            <person name="Grimwood J."/>
            <person name="Barry K."/>
            <person name="Goodstein D."/>
            <person name="Schmutz J."/>
            <person name="Leebens-Mack J."/>
            <person name="Osbourn A."/>
        </authorList>
    </citation>
    <scope>NUCLEOTIDE SEQUENCE [LARGE SCALE GENOMIC DNA]</scope>
    <source>
        <strain evidence="2">JIC</strain>
    </source>
</reference>
<protein>
    <submittedName>
        <fullName evidence="2">Uncharacterized protein</fullName>
    </submittedName>
</protein>
<accession>A0AAW1HIV3</accession>
<feature type="region of interest" description="Disordered" evidence="1">
    <location>
        <begin position="213"/>
        <end position="255"/>
    </location>
</feature>
<dbReference type="AlphaFoldDB" id="A0AAW1HIV3"/>
<evidence type="ECO:0000313" key="2">
    <source>
        <dbReference type="EMBL" id="KAK9676302.1"/>
    </source>
</evidence>
<comment type="caution">
    <text evidence="2">The sequence shown here is derived from an EMBL/GenBank/DDBJ whole genome shotgun (WGS) entry which is preliminary data.</text>
</comment>
<gene>
    <name evidence="2" type="ORF">RND81_11G067800</name>
</gene>
<organism evidence="2 3">
    <name type="scientific">Saponaria officinalis</name>
    <name type="common">Common soapwort</name>
    <name type="synonym">Lychnis saponaria</name>
    <dbReference type="NCBI Taxonomy" id="3572"/>
    <lineage>
        <taxon>Eukaryota</taxon>
        <taxon>Viridiplantae</taxon>
        <taxon>Streptophyta</taxon>
        <taxon>Embryophyta</taxon>
        <taxon>Tracheophyta</taxon>
        <taxon>Spermatophyta</taxon>
        <taxon>Magnoliopsida</taxon>
        <taxon>eudicotyledons</taxon>
        <taxon>Gunneridae</taxon>
        <taxon>Pentapetalae</taxon>
        <taxon>Caryophyllales</taxon>
        <taxon>Caryophyllaceae</taxon>
        <taxon>Caryophylleae</taxon>
        <taxon>Saponaria</taxon>
    </lineage>
</organism>
<evidence type="ECO:0000256" key="1">
    <source>
        <dbReference type="SAM" id="MobiDB-lite"/>
    </source>
</evidence>
<dbReference type="Proteomes" id="UP001443914">
    <property type="component" value="Unassembled WGS sequence"/>
</dbReference>
<name>A0AAW1HIV3_SAPOF</name>
<evidence type="ECO:0000313" key="3">
    <source>
        <dbReference type="Proteomes" id="UP001443914"/>
    </source>
</evidence>
<dbReference type="EMBL" id="JBDFQZ010000011">
    <property type="protein sequence ID" value="KAK9676302.1"/>
    <property type="molecule type" value="Genomic_DNA"/>
</dbReference>
<keyword evidence="3" id="KW-1185">Reference proteome</keyword>
<proteinExistence type="predicted"/>
<sequence length="279" mass="33510">MTFEQFVPNPWGRYTGTPGEVWTRFRSRDCCRLYLSTPYDSFWYLGKRLAHQTVSDCLVVPTDPPSVLFVQTTDPVERSLTYFEGLSDLLLIPHLDYGDFARRLASREILAYDPEMVHQPPEFFDEVDYEYGGARRVVRLEDDVPTMVADYGMDSWSSRVKKVVGDINRSIWRKANRWQELAARRTRELCHSRAETERMRAERDEFERSLAGERRRRQEAEQQRVEAEQQRIEAERRSVELEREQTEYQRRQADYDRQRAEYERQLEDWRRMYPGHFMP</sequence>